<evidence type="ECO:0000313" key="2">
    <source>
        <dbReference type="EMBL" id="MEL4456933.1"/>
    </source>
</evidence>
<accession>A0ABU9L3D5</accession>
<evidence type="ECO:0008006" key="4">
    <source>
        <dbReference type="Google" id="ProtNLM"/>
    </source>
</evidence>
<dbReference type="EMBL" id="JBCDNA010000003">
    <property type="protein sequence ID" value="MEL4456933.1"/>
    <property type="molecule type" value="Genomic_DNA"/>
</dbReference>
<keyword evidence="1" id="KW-0732">Signal</keyword>
<feature type="signal peptide" evidence="1">
    <location>
        <begin position="1"/>
        <end position="20"/>
    </location>
</feature>
<comment type="caution">
    <text evidence="2">The sequence shown here is derived from an EMBL/GenBank/DDBJ whole genome shotgun (WGS) entry which is preliminary data.</text>
</comment>
<proteinExistence type="predicted"/>
<feature type="chain" id="PRO_5045845739" description="DUF4932 domain-containing protein" evidence="1">
    <location>
        <begin position="21"/>
        <end position="486"/>
    </location>
</feature>
<sequence length="486" mass="55954">MRRKIFIIIISVATVLKLNAQDIDIADQQINFKTNKFYSLYMFAQGLVGSPAASPTIKMAFDQSEYAKNKDLIRAIKTIKNINTFYSYTFKGYPEYRNYNVQLWQLLKVAAANSADINEFKLGIAGMLPVNDINSIAESLINLQDLHEELLWKPNEEALETYIEELTREASKGDFNKVFEKAINFYGTNWNNNFPMIVYVLPLPEVEKNIIEIASPDGNVLTYSVHIREGRDIAEDLGVVFHELDHILYKNQPVDLQNKLEKYSLNHQSPYKVIGYRVLDESLATALGQGFYYQYITGKADEGNWYDVPQVNKVAKSIFPLVAEYLHKDRTIDSLFIDRYLEVYEEDFPEDLTDIQSNISNVNILMSEAYSDRNKVFAPFFSHFAMRSINDEKGVNHDNISKWKSSLGTKVAILQKDGDEYARLKAKLDWLPDIDSSKEQIITMLHKGVHYYILIISDYDSINDGLQIIHDKEKIKIELEVSELSH</sequence>
<organism evidence="2 3">
    <name type="scientific">Lutimonas vermicola</name>
    <dbReference type="NCBI Taxonomy" id="414288"/>
    <lineage>
        <taxon>Bacteria</taxon>
        <taxon>Pseudomonadati</taxon>
        <taxon>Bacteroidota</taxon>
        <taxon>Flavobacteriia</taxon>
        <taxon>Flavobacteriales</taxon>
        <taxon>Flavobacteriaceae</taxon>
        <taxon>Lutimonas</taxon>
    </lineage>
</organism>
<keyword evidence="3" id="KW-1185">Reference proteome</keyword>
<evidence type="ECO:0000256" key="1">
    <source>
        <dbReference type="SAM" id="SignalP"/>
    </source>
</evidence>
<name>A0ABU9L3D5_9FLAO</name>
<dbReference type="Proteomes" id="UP001474120">
    <property type="component" value="Unassembled WGS sequence"/>
</dbReference>
<evidence type="ECO:0000313" key="3">
    <source>
        <dbReference type="Proteomes" id="UP001474120"/>
    </source>
</evidence>
<reference evidence="2 3" key="1">
    <citation type="submission" date="2024-04" db="EMBL/GenBank/DDBJ databases">
        <title>whole genome sequencing of Lutimonas vermicola strain IMCC1616.</title>
        <authorList>
            <person name="Bae S.S."/>
        </authorList>
    </citation>
    <scope>NUCLEOTIDE SEQUENCE [LARGE SCALE GENOMIC DNA]</scope>
    <source>
        <strain evidence="2 3">IMCC1616</strain>
    </source>
</reference>
<dbReference type="RefSeq" id="WP_342161097.1">
    <property type="nucleotide sequence ID" value="NZ_JBCDNA010000003.1"/>
</dbReference>
<protein>
    <recommendedName>
        <fullName evidence="4">DUF4932 domain-containing protein</fullName>
    </recommendedName>
</protein>
<gene>
    <name evidence="2" type="ORF">AABB81_13570</name>
</gene>